<dbReference type="EMBL" id="JAKUCV010005539">
    <property type="protein sequence ID" value="KAJ4830775.1"/>
    <property type="molecule type" value="Genomic_DNA"/>
</dbReference>
<organism evidence="2 3">
    <name type="scientific">Turnera subulata</name>
    <dbReference type="NCBI Taxonomy" id="218843"/>
    <lineage>
        <taxon>Eukaryota</taxon>
        <taxon>Viridiplantae</taxon>
        <taxon>Streptophyta</taxon>
        <taxon>Embryophyta</taxon>
        <taxon>Tracheophyta</taxon>
        <taxon>Spermatophyta</taxon>
        <taxon>Magnoliopsida</taxon>
        <taxon>eudicotyledons</taxon>
        <taxon>Gunneridae</taxon>
        <taxon>Pentapetalae</taxon>
        <taxon>rosids</taxon>
        <taxon>fabids</taxon>
        <taxon>Malpighiales</taxon>
        <taxon>Passifloraceae</taxon>
        <taxon>Turnera</taxon>
    </lineage>
</organism>
<dbReference type="CDD" id="cd06257">
    <property type="entry name" value="DnaJ"/>
    <property type="match status" value="1"/>
</dbReference>
<dbReference type="PANTHER" id="PTHR45098">
    <property type="entry name" value="DNAJ DOMAIN CONTAINING PROTEIN, EXPRESSED"/>
    <property type="match status" value="1"/>
</dbReference>
<accession>A0A9Q0J7S9</accession>
<dbReference type="PANTHER" id="PTHR45098:SF1">
    <property type="entry name" value="DNAJ DOMAIN CONTAINING PROTEIN, EXPRESSED"/>
    <property type="match status" value="1"/>
</dbReference>
<dbReference type="Proteomes" id="UP001141552">
    <property type="component" value="Unassembled WGS sequence"/>
</dbReference>
<dbReference type="OrthoDB" id="1306103at2759"/>
<dbReference type="PROSITE" id="PS50076">
    <property type="entry name" value="DNAJ_2"/>
    <property type="match status" value="1"/>
</dbReference>
<comment type="caution">
    <text evidence="2">The sequence shown here is derived from an EMBL/GenBank/DDBJ whole genome shotgun (WGS) entry which is preliminary data.</text>
</comment>
<keyword evidence="3" id="KW-1185">Reference proteome</keyword>
<dbReference type="Pfam" id="PF00226">
    <property type="entry name" value="DnaJ"/>
    <property type="match status" value="1"/>
</dbReference>
<dbReference type="SMART" id="SM00271">
    <property type="entry name" value="DnaJ"/>
    <property type="match status" value="1"/>
</dbReference>
<reference evidence="2" key="1">
    <citation type="submission" date="2022-02" db="EMBL/GenBank/DDBJ databases">
        <authorList>
            <person name="Henning P.M."/>
            <person name="McCubbin A.G."/>
            <person name="Shore J.S."/>
        </authorList>
    </citation>
    <scope>NUCLEOTIDE SEQUENCE</scope>
    <source>
        <strain evidence="2">F60SS</strain>
        <tissue evidence="2">Leaves</tissue>
    </source>
</reference>
<evidence type="ECO:0000313" key="2">
    <source>
        <dbReference type="EMBL" id="KAJ4830775.1"/>
    </source>
</evidence>
<dbReference type="InterPro" id="IPR001623">
    <property type="entry name" value="DnaJ_domain"/>
</dbReference>
<feature type="domain" description="J" evidence="1">
    <location>
        <begin position="8"/>
        <end position="78"/>
    </location>
</feature>
<dbReference type="InterPro" id="IPR036869">
    <property type="entry name" value="J_dom_sf"/>
</dbReference>
<proteinExistence type="predicted"/>
<name>A0A9Q0J7S9_9ROSI</name>
<protein>
    <recommendedName>
        <fullName evidence="1">J domain-containing protein</fullName>
    </recommendedName>
</protein>
<sequence length="161" mass="19196">MNFAGGVDHYLVLGLPSGEEGARLTEREITRAYKLKALVLHPDKRPGDPNAHADFLKILASYETLVNPVSQRRFDESLLWYRQRMEAERQMQRLEAERQRMEAEWKWCYDPLIVTEKQERKGRRKENLEQTPKPKTIQFQLINHVYSVLLRQYLYSYTKIE</sequence>
<evidence type="ECO:0000259" key="1">
    <source>
        <dbReference type="PROSITE" id="PS50076"/>
    </source>
</evidence>
<dbReference type="AlphaFoldDB" id="A0A9Q0J7S9"/>
<gene>
    <name evidence="2" type="ORF">Tsubulata_028655</name>
</gene>
<dbReference type="Gene3D" id="1.10.287.110">
    <property type="entry name" value="DnaJ domain"/>
    <property type="match status" value="1"/>
</dbReference>
<evidence type="ECO:0000313" key="3">
    <source>
        <dbReference type="Proteomes" id="UP001141552"/>
    </source>
</evidence>
<reference evidence="2" key="2">
    <citation type="journal article" date="2023" name="Plants (Basel)">
        <title>Annotation of the Turnera subulata (Passifloraceae) Draft Genome Reveals the S-Locus Evolved after the Divergence of Turneroideae from Passifloroideae in a Stepwise Manner.</title>
        <authorList>
            <person name="Henning P.M."/>
            <person name="Roalson E.H."/>
            <person name="Mir W."/>
            <person name="McCubbin A.G."/>
            <person name="Shore J.S."/>
        </authorList>
    </citation>
    <scope>NUCLEOTIDE SEQUENCE</scope>
    <source>
        <strain evidence="2">F60SS</strain>
    </source>
</reference>
<dbReference type="SUPFAM" id="SSF46565">
    <property type="entry name" value="Chaperone J-domain"/>
    <property type="match status" value="1"/>
</dbReference>